<sequence>MKNGKQTRSAKDILAAKHGIYSWPLDSPFQMLDHVKQSINITCAACQSSQIRERQDDVEVLYLLIEADVSMESEWHKGSP</sequence>
<dbReference type="Proteomes" id="UP001057452">
    <property type="component" value="Chromosome 22"/>
</dbReference>
<organism evidence="1 2">
    <name type="scientific">Chaenocephalus aceratus</name>
    <name type="common">Blackfin icefish</name>
    <name type="synonym">Chaenichthys aceratus</name>
    <dbReference type="NCBI Taxonomy" id="36190"/>
    <lineage>
        <taxon>Eukaryota</taxon>
        <taxon>Metazoa</taxon>
        <taxon>Chordata</taxon>
        <taxon>Craniata</taxon>
        <taxon>Vertebrata</taxon>
        <taxon>Euteleostomi</taxon>
        <taxon>Actinopterygii</taxon>
        <taxon>Neopterygii</taxon>
        <taxon>Teleostei</taxon>
        <taxon>Neoteleostei</taxon>
        <taxon>Acanthomorphata</taxon>
        <taxon>Eupercaria</taxon>
        <taxon>Perciformes</taxon>
        <taxon>Notothenioidei</taxon>
        <taxon>Channichthyidae</taxon>
        <taxon>Chaenocephalus</taxon>
    </lineage>
</organism>
<evidence type="ECO:0000313" key="2">
    <source>
        <dbReference type="Proteomes" id="UP001057452"/>
    </source>
</evidence>
<dbReference type="EMBL" id="CM043806">
    <property type="protein sequence ID" value="KAI4812876.1"/>
    <property type="molecule type" value="Genomic_DNA"/>
</dbReference>
<protein>
    <submittedName>
        <fullName evidence="1">Uncharacterized protein</fullName>
    </submittedName>
</protein>
<name>A0ACB9WIY1_CHAAC</name>
<accession>A0ACB9WIY1</accession>
<keyword evidence="2" id="KW-1185">Reference proteome</keyword>
<gene>
    <name evidence="1" type="ORF">KUCAC02_024239</name>
</gene>
<comment type="caution">
    <text evidence="1">The sequence shown here is derived from an EMBL/GenBank/DDBJ whole genome shotgun (WGS) entry which is preliminary data.</text>
</comment>
<evidence type="ECO:0000313" key="1">
    <source>
        <dbReference type="EMBL" id="KAI4812876.1"/>
    </source>
</evidence>
<reference evidence="1" key="1">
    <citation type="submission" date="2022-05" db="EMBL/GenBank/DDBJ databases">
        <title>Chromosome-level genome of Chaenocephalus aceratus.</title>
        <authorList>
            <person name="Park H."/>
        </authorList>
    </citation>
    <scope>NUCLEOTIDE SEQUENCE</scope>
    <source>
        <strain evidence="1">KU_202001</strain>
    </source>
</reference>
<proteinExistence type="predicted"/>